<dbReference type="GO" id="GO:0006355">
    <property type="term" value="P:regulation of DNA-templated transcription"/>
    <property type="evidence" value="ECO:0007669"/>
    <property type="project" value="InterPro"/>
</dbReference>
<dbReference type="InterPro" id="IPR016032">
    <property type="entry name" value="Sig_transdc_resp-reg_C-effctor"/>
</dbReference>
<sequence length="456" mass="54869">MKFILLFFSFATTFIYGQTQKEIDDNFVAAYHYYNNYEWIEALKLMDKNLESSKKINYTYGIQKSYLNKAKVLNSLGYHKRALASIDTLKKEYLDKDDYYIVCELYRVNGNIYENINSYDLALENYYNQLKYSYRVDKKDNIDKFQRIWAYDNLISVYGYQFKTDSIWKYINQKSIELNKLDDKLLDREYGYLYSDYASLYLKLKRYDEALYYINKSEERFLKSNDDPYVYSLYKIKGDYYFSLNKYQLAIDNYKLAINYSNQVNANGDNDRLELYKKLSAVYFILNDEENGKKYLSFFKTAKFNKETKNKEVPVSVKKSANTYYYIIYIIVFILIIILFVRFFKHSKKENRNQFVTTSQDDISFVINLATTNDPNFYIHFKQLYPNFIQNLTNQFPDLTLKDLVFCAYIYLGFSTKEIAEYTFVTNRAIQVRKNRLRKKLNLDSSIDFYKWIQNV</sequence>
<dbReference type="EMBL" id="SRPE01000009">
    <property type="protein sequence ID" value="TGN24486.1"/>
    <property type="molecule type" value="Genomic_DNA"/>
</dbReference>
<proteinExistence type="predicted"/>
<dbReference type="InterPro" id="IPR000792">
    <property type="entry name" value="Tscrpt_reg_LuxR_C"/>
</dbReference>
<comment type="caution">
    <text evidence="3">The sequence shown here is derived from an EMBL/GenBank/DDBJ whole genome shotgun (WGS) entry which is preliminary data.</text>
</comment>
<dbReference type="InterPro" id="IPR036388">
    <property type="entry name" value="WH-like_DNA-bd_sf"/>
</dbReference>
<dbReference type="SUPFAM" id="SSF46894">
    <property type="entry name" value="C-terminal effector domain of the bipartite response regulators"/>
    <property type="match status" value="1"/>
</dbReference>
<accession>A0A4Z1B241</accession>
<dbReference type="InterPro" id="IPR011990">
    <property type="entry name" value="TPR-like_helical_dom_sf"/>
</dbReference>
<dbReference type="RefSeq" id="WP_135836157.1">
    <property type="nucleotide sequence ID" value="NZ_SRPE01000009.1"/>
</dbReference>
<dbReference type="InterPro" id="IPR019734">
    <property type="entry name" value="TPR_rpt"/>
</dbReference>
<gene>
    <name evidence="3" type="ORF">E4J94_12600</name>
</gene>
<evidence type="ECO:0000256" key="1">
    <source>
        <dbReference type="SAM" id="Phobius"/>
    </source>
</evidence>
<evidence type="ECO:0000313" key="4">
    <source>
        <dbReference type="Proteomes" id="UP000297998"/>
    </source>
</evidence>
<dbReference type="SUPFAM" id="SSF48452">
    <property type="entry name" value="TPR-like"/>
    <property type="match status" value="2"/>
</dbReference>
<dbReference type="GO" id="GO:0003677">
    <property type="term" value="F:DNA binding"/>
    <property type="evidence" value="ECO:0007669"/>
    <property type="project" value="InterPro"/>
</dbReference>
<reference evidence="3 4" key="1">
    <citation type="submission" date="2019-03" db="EMBL/GenBank/DDBJ databases">
        <title>Empedobacter tilapiae sp. nov., isolated from an intestine of Nile tilapia Oreochromis niloticus.</title>
        <authorList>
            <person name="Kim Y.-O."/>
            <person name="Yoon J.-H."/>
        </authorList>
    </citation>
    <scope>NUCLEOTIDE SEQUENCE [LARGE SCALE GENOMIC DNA]</scope>
    <source>
        <strain evidence="3 4">MRS2</strain>
    </source>
</reference>
<dbReference type="AlphaFoldDB" id="A0A4Z1B241"/>
<dbReference type="SMART" id="SM00028">
    <property type="entry name" value="TPR"/>
    <property type="match status" value="3"/>
</dbReference>
<dbReference type="Gene3D" id="1.10.10.10">
    <property type="entry name" value="Winged helix-like DNA-binding domain superfamily/Winged helix DNA-binding domain"/>
    <property type="match status" value="1"/>
</dbReference>
<organism evidence="3 4">
    <name type="scientific">Empedobacter tilapiae</name>
    <dbReference type="NCBI Taxonomy" id="2491114"/>
    <lineage>
        <taxon>Bacteria</taxon>
        <taxon>Pseudomonadati</taxon>
        <taxon>Bacteroidota</taxon>
        <taxon>Flavobacteriia</taxon>
        <taxon>Flavobacteriales</taxon>
        <taxon>Weeksellaceae</taxon>
        <taxon>Empedobacter</taxon>
    </lineage>
</organism>
<evidence type="ECO:0000259" key="2">
    <source>
        <dbReference type="SMART" id="SM00421"/>
    </source>
</evidence>
<name>A0A4Z1B241_9FLAO</name>
<evidence type="ECO:0000313" key="3">
    <source>
        <dbReference type="EMBL" id="TGN24486.1"/>
    </source>
</evidence>
<dbReference type="Gene3D" id="1.25.40.10">
    <property type="entry name" value="Tetratricopeptide repeat domain"/>
    <property type="match status" value="2"/>
</dbReference>
<protein>
    <recommendedName>
        <fullName evidence="2">HTH luxR-type domain-containing protein</fullName>
    </recommendedName>
</protein>
<feature type="domain" description="HTH luxR-type" evidence="2">
    <location>
        <begin position="396"/>
        <end position="453"/>
    </location>
</feature>
<dbReference type="SMART" id="SM00421">
    <property type="entry name" value="HTH_LUXR"/>
    <property type="match status" value="1"/>
</dbReference>
<keyword evidence="1" id="KW-0472">Membrane</keyword>
<feature type="transmembrane region" description="Helical" evidence="1">
    <location>
        <begin position="324"/>
        <end position="344"/>
    </location>
</feature>
<dbReference type="OrthoDB" id="1452766at2"/>
<keyword evidence="1" id="KW-0812">Transmembrane</keyword>
<dbReference type="Proteomes" id="UP000297998">
    <property type="component" value="Unassembled WGS sequence"/>
</dbReference>
<keyword evidence="4" id="KW-1185">Reference proteome</keyword>
<keyword evidence="1" id="KW-1133">Transmembrane helix</keyword>